<organism evidence="2 3">
    <name type="scientific">Phytophthora palmivora</name>
    <dbReference type="NCBI Taxonomy" id="4796"/>
    <lineage>
        <taxon>Eukaryota</taxon>
        <taxon>Sar</taxon>
        <taxon>Stramenopiles</taxon>
        <taxon>Oomycota</taxon>
        <taxon>Peronosporomycetes</taxon>
        <taxon>Peronosporales</taxon>
        <taxon>Peronosporaceae</taxon>
        <taxon>Phytophthora</taxon>
    </lineage>
</organism>
<keyword evidence="3" id="KW-1185">Reference proteome</keyword>
<dbReference type="Gene3D" id="3.30.70.270">
    <property type="match status" value="3"/>
</dbReference>
<dbReference type="AlphaFoldDB" id="A0A2P4YPC3"/>
<proteinExistence type="predicted"/>
<dbReference type="FunFam" id="3.30.70.270:FF:000003">
    <property type="entry name" value="Transposon Ty3-G Gag-Pol polyprotein"/>
    <property type="match status" value="1"/>
</dbReference>
<reference evidence="2 3" key="1">
    <citation type="journal article" date="2017" name="Genome Biol. Evol.">
        <title>Phytophthora megakarya and P. palmivora, closely related causal agents of cacao black pod rot, underwent increases in genome sizes and gene numbers by different mechanisms.</title>
        <authorList>
            <person name="Ali S.S."/>
            <person name="Shao J."/>
            <person name="Lary D.J."/>
            <person name="Kronmiller B."/>
            <person name="Shen D."/>
            <person name="Strem M.D."/>
            <person name="Amoako-Attah I."/>
            <person name="Akrofi A.Y."/>
            <person name="Begoude B.A."/>
            <person name="Ten Hoopen G.M."/>
            <person name="Coulibaly K."/>
            <person name="Kebe B.I."/>
            <person name="Melnick R.L."/>
            <person name="Guiltinan M.J."/>
            <person name="Tyler B.M."/>
            <person name="Meinhardt L.W."/>
            <person name="Bailey B.A."/>
        </authorList>
    </citation>
    <scope>NUCLEOTIDE SEQUENCE [LARGE SCALE GENOMIC DNA]</scope>
    <source>
        <strain evidence="3">sbr112.9</strain>
    </source>
</reference>
<dbReference type="InterPro" id="IPR043128">
    <property type="entry name" value="Rev_trsase/Diguanyl_cyclase"/>
</dbReference>
<gene>
    <name evidence="2" type="ORF">PHPALM_2646</name>
</gene>
<dbReference type="OrthoDB" id="161383at2759"/>
<dbReference type="PANTHER" id="PTHR37984">
    <property type="entry name" value="PROTEIN CBG26694"/>
    <property type="match status" value="1"/>
</dbReference>
<dbReference type="EMBL" id="NCKW01001227">
    <property type="protein sequence ID" value="POM79630.1"/>
    <property type="molecule type" value="Genomic_DNA"/>
</dbReference>
<dbReference type="Gene3D" id="3.10.10.10">
    <property type="entry name" value="HIV Type 1 Reverse Transcriptase, subunit A, domain 1"/>
    <property type="match status" value="2"/>
</dbReference>
<dbReference type="Pfam" id="PF00078">
    <property type="entry name" value="RVT_1"/>
    <property type="match status" value="1"/>
</dbReference>
<evidence type="ECO:0000259" key="1">
    <source>
        <dbReference type="Pfam" id="PF00078"/>
    </source>
</evidence>
<sequence length="378" mass="44192">MDGYFFPTMEFVEWKLSESHDVKFGKLWFEEFNPQVNWQTELVVIPERMQFMDVGGPTFTNTLNAGEYEQVFRVTLMYACSSHFPCLPIRKVVAEEFKDVFPEQLPNGLPPMREVNFELTLKKGAQPSTRAPFRMSKMEQDAFEEFVKDKLRKGWIEVSNSPWVSNIFACPKKDPVTGRMPKRAEWLRSGNQQIPLRWVFDYRYLNSVTVIAKIHLPLIEELFGKMMRVIKSSRPYTAFRTHKETYQWCVAPMEVAGMPRTWSRLMHALFDKFEFVVVYLDDICVFSKSMEEHVEHLRAVCEVLRREQLYAHLSKCSFGQTEVAFLGHMVSQAGISVDPRKTEAIAKYPTPTNRKELLSFLGLAGYYRRFIYDFAELA</sequence>
<evidence type="ECO:0000313" key="2">
    <source>
        <dbReference type="EMBL" id="POM79630.1"/>
    </source>
</evidence>
<comment type="caution">
    <text evidence="2">The sequence shown here is derived from an EMBL/GenBank/DDBJ whole genome shotgun (WGS) entry which is preliminary data.</text>
</comment>
<protein>
    <submittedName>
        <fullName evidence="2">Retroelement pol Polyprotein</fullName>
    </submittedName>
</protein>
<dbReference type="InterPro" id="IPR043502">
    <property type="entry name" value="DNA/RNA_pol_sf"/>
</dbReference>
<dbReference type="Proteomes" id="UP000237271">
    <property type="component" value="Unassembled WGS sequence"/>
</dbReference>
<dbReference type="InterPro" id="IPR050951">
    <property type="entry name" value="Retrovirus_Pol_polyprotein"/>
</dbReference>
<feature type="non-terminal residue" evidence="2">
    <location>
        <position position="378"/>
    </location>
</feature>
<dbReference type="InterPro" id="IPR000477">
    <property type="entry name" value="RT_dom"/>
</dbReference>
<dbReference type="SUPFAM" id="SSF56672">
    <property type="entry name" value="DNA/RNA polymerases"/>
    <property type="match status" value="1"/>
</dbReference>
<name>A0A2P4YPC3_9STRA</name>
<dbReference type="PANTHER" id="PTHR37984:SF5">
    <property type="entry name" value="PROTEIN NYNRIN-LIKE"/>
    <property type="match status" value="1"/>
</dbReference>
<evidence type="ECO:0000313" key="3">
    <source>
        <dbReference type="Proteomes" id="UP000237271"/>
    </source>
</evidence>
<feature type="domain" description="Reverse transcriptase" evidence="1">
    <location>
        <begin position="231"/>
        <end position="329"/>
    </location>
</feature>
<dbReference type="CDD" id="cd01647">
    <property type="entry name" value="RT_LTR"/>
    <property type="match status" value="1"/>
</dbReference>
<accession>A0A2P4YPC3</accession>